<dbReference type="SMART" id="SM00185">
    <property type="entry name" value="ARM"/>
    <property type="match status" value="7"/>
</dbReference>
<feature type="repeat" description="ARM" evidence="6">
    <location>
        <begin position="472"/>
        <end position="515"/>
    </location>
</feature>
<feature type="region of interest" description="Disordered" evidence="7">
    <location>
        <begin position="260"/>
        <end position="279"/>
    </location>
</feature>
<keyword evidence="4" id="KW-0130">Cell adhesion</keyword>
<comment type="caution">
    <text evidence="8">The sequence shown here is derived from an EMBL/GenBank/DDBJ whole genome shotgun (WGS) entry which is preliminary data.</text>
</comment>
<keyword evidence="3" id="KW-0677">Repeat</keyword>
<dbReference type="PANTHER" id="PTHR10372">
    <property type="entry name" value="PLAKOPHILLIN-RELATED"/>
    <property type="match status" value="1"/>
</dbReference>
<dbReference type="GO" id="GO:0005886">
    <property type="term" value="C:plasma membrane"/>
    <property type="evidence" value="ECO:0007669"/>
    <property type="project" value="TreeGrafter"/>
</dbReference>
<dbReference type="InterPro" id="IPR000225">
    <property type="entry name" value="Armadillo"/>
</dbReference>
<dbReference type="Pfam" id="PF00514">
    <property type="entry name" value="Arm"/>
    <property type="match status" value="3"/>
</dbReference>
<feature type="region of interest" description="Disordered" evidence="7">
    <location>
        <begin position="119"/>
        <end position="152"/>
    </location>
</feature>
<evidence type="ECO:0000256" key="3">
    <source>
        <dbReference type="ARBA" id="ARBA00022737"/>
    </source>
</evidence>
<dbReference type="InterPro" id="IPR016024">
    <property type="entry name" value="ARM-type_fold"/>
</dbReference>
<dbReference type="Proteomes" id="UP000752171">
    <property type="component" value="Unassembled WGS sequence"/>
</dbReference>
<feature type="compositionally biased region" description="Polar residues" evidence="7">
    <location>
        <begin position="207"/>
        <end position="223"/>
    </location>
</feature>
<evidence type="ECO:0000256" key="7">
    <source>
        <dbReference type="SAM" id="MobiDB-lite"/>
    </source>
</evidence>
<organism evidence="8 9">
    <name type="scientific">Astyanax mexicanus</name>
    <name type="common">Blind cave fish</name>
    <name type="synonym">Astyanax fasciatus mexicanus</name>
    <dbReference type="NCBI Taxonomy" id="7994"/>
    <lineage>
        <taxon>Eukaryota</taxon>
        <taxon>Metazoa</taxon>
        <taxon>Chordata</taxon>
        <taxon>Craniata</taxon>
        <taxon>Vertebrata</taxon>
        <taxon>Euteleostomi</taxon>
        <taxon>Actinopterygii</taxon>
        <taxon>Neopterygii</taxon>
        <taxon>Teleostei</taxon>
        <taxon>Ostariophysi</taxon>
        <taxon>Characiformes</taxon>
        <taxon>Characoidei</taxon>
        <taxon>Acestrorhamphidae</taxon>
        <taxon>Acestrorhamphinae</taxon>
        <taxon>Astyanax</taxon>
    </lineage>
</organism>
<accession>A0A8T2M7N6</accession>
<dbReference type="PANTHER" id="PTHR10372:SF3">
    <property type="entry name" value="PLAKOPHILIN-1"/>
    <property type="match status" value="1"/>
</dbReference>
<comment type="similarity">
    <text evidence="2">Belongs to the beta-catenin family.</text>
</comment>
<dbReference type="AlphaFoldDB" id="A0A8T2M7N6"/>
<evidence type="ECO:0000313" key="8">
    <source>
        <dbReference type="EMBL" id="KAG9276931.1"/>
    </source>
</evidence>
<feature type="compositionally biased region" description="Gly residues" evidence="7">
    <location>
        <begin position="133"/>
        <end position="146"/>
    </location>
</feature>
<proteinExistence type="inferred from homology"/>
<dbReference type="OrthoDB" id="3245100at2759"/>
<dbReference type="InterPro" id="IPR028435">
    <property type="entry name" value="Plakophilin/d_Catenin"/>
</dbReference>
<feature type="compositionally biased region" description="Polar residues" evidence="7">
    <location>
        <begin position="334"/>
        <end position="361"/>
    </location>
</feature>
<sequence>MQVEFINRVWRLYGRGDGGGGAGSWQDRQVYLRTGLSLSHTHTHTCTHTSTHTCTHTPSSPVPAQRALLSAFFMRNDSVYSSMTLEPLRSALSIGEVGETSLALPSDRSARSAQQRVLEQVSTMKRSKSKYSSGGGAGGGKAGGTGNLSPTSPQSDSVFYEYKFTPSALNGSAFINENSMSNGHAKAAKQGQSFVQRTISTRTSSSQKNLSNSMFPSSPTAMSHSRGGQEGFTAFRSLEMSSPPAVSGGNARWSQTFRQTNRQTVERKHSQGALNSNSQIIGNGFGNGIGSVQMTGNGFGSGQVIGSSQMVGNGQVVGNGQMFGNGQVIGNGTIHRNSSGSNHQITTSQIISRRPPSTHSNPEGVKASVASRSKSEIGVNGEARSTDLTVSEAVDCLLSQDENYQLCGASFIQHTTYTDDKAKQEVLKMKGINPLVSLMNSPNPQIQMTAASALRNLVFKDPANKEEVQRCGGIGQAVQLLKNTESPETQKHVTGLLWNLSSADNLKPELLRSALPVLTDTVLEPFAAADHSASADQEETFYNATGCLRNLSSGKLGSRQAMRNCKGLVDSLVSYVQNSVDSGNPDDKSVENCVCILHNLTYQLESESPAIFSKMNALAGYTNRRANTTDTGPIGCFSSQSRKIQQENHFDYPVMEDNNPKGQSWLIHSQALQSYLSLLGSSQREATQEACCGALHNLTANKGIVSDVLSQTIVQKLNGLQYISPLLQSSNPELKNSVTSLLGNLSRTPRLQSMMARQALPQLVRTLNSQGADLSPESDSSIATACHTVNNLLRAEPEMSKQLLSNTLINSLNDISQNIALPKASKASGVLLHSLWSDKNIQSFLKKQGMNKKSFVNDVTSAAIKSVQVIE</sequence>
<dbReference type="Gene3D" id="1.25.10.10">
    <property type="entry name" value="Leucine-rich Repeat Variant"/>
    <property type="match status" value="1"/>
</dbReference>
<feature type="repeat" description="ARM" evidence="6">
    <location>
        <begin position="430"/>
        <end position="472"/>
    </location>
</feature>
<evidence type="ECO:0000256" key="5">
    <source>
        <dbReference type="ARBA" id="ARBA00022949"/>
    </source>
</evidence>
<evidence type="ECO:0000256" key="2">
    <source>
        <dbReference type="ARBA" id="ARBA00005462"/>
    </source>
</evidence>
<dbReference type="GO" id="GO:0098609">
    <property type="term" value="P:cell-cell adhesion"/>
    <property type="evidence" value="ECO:0007669"/>
    <property type="project" value="InterPro"/>
</dbReference>
<gene>
    <name evidence="8" type="primary">PKP1</name>
    <name evidence="8" type="ORF">AMEX_G6907</name>
</gene>
<feature type="region of interest" description="Disordered" evidence="7">
    <location>
        <begin position="199"/>
        <end position="228"/>
    </location>
</feature>
<dbReference type="GO" id="GO:0005634">
    <property type="term" value="C:nucleus"/>
    <property type="evidence" value="ECO:0007669"/>
    <property type="project" value="TreeGrafter"/>
</dbReference>
<evidence type="ECO:0000313" key="9">
    <source>
        <dbReference type="Proteomes" id="UP000752171"/>
    </source>
</evidence>
<dbReference type="PROSITE" id="PS50176">
    <property type="entry name" value="ARM_REPEAT"/>
    <property type="match status" value="2"/>
</dbReference>
<dbReference type="EMBL" id="JAICCE010000005">
    <property type="protein sequence ID" value="KAG9276931.1"/>
    <property type="molecule type" value="Genomic_DNA"/>
</dbReference>
<dbReference type="InterPro" id="IPR011989">
    <property type="entry name" value="ARM-like"/>
</dbReference>
<evidence type="ECO:0000256" key="4">
    <source>
        <dbReference type="ARBA" id="ARBA00022889"/>
    </source>
</evidence>
<evidence type="ECO:0000256" key="1">
    <source>
        <dbReference type="ARBA" id="ARBA00004282"/>
    </source>
</evidence>
<protein>
    <submittedName>
        <fullName evidence="8">Plakophilin-1</fullName>
    </submittedName>
</protein>
<dbReference type="SUPFAM" id="SSF48371">
    <property type="entry name" value="ARM repeat"/>
    <property type="match status" value="1"/>
</dbReference>
<keyword evidence="5" id="KW-0965">Cell junction</keyword>
<evidence type="ECO:0000256" key="6">
    <source>
        <dbReference type="PROSITE-ProRule" id="PRU00259"/>
    </source>
</evidence>
<dbReference type="GO" id="GO:0005912">
    <property type="term" value="C:adherens junction"/>
    <property type="evidence" value="ECO:0007669"/>
    <property type="project" value="TreeGrafter"/>
</dbReference>
<name>A0A8T2M7N6_ASTMX</name>
<feature type="region of interest" description="Disordered" evidence="7">
    <location>
        <begin position="328"/>
        <end position="384"/>
    </location>
</feature>
<reference evidence="8 9" key="1">
    <citation type="submission" date="2021-07" db="EMBL/GenBank/DDBJ databases">
        <authorList>
            <person name="Imarazene B."/>
            <person name="Zahm M."/>
            <person name="Klopp C."/>
            <person name="Cabau C."/>
            <person name="Beille S."/>
            <person name="Jouanno E."/>
            <person name="Castinel A."/>
            <person name="Lluch J."/>
            <person name="Gil L."/>
            <person name="Kuchtly C."/>
            <person name="Lopez Roques C."/>
            <person name="Donnadieu C."/>
            <person name="Parrinello H."/>
            <person name="Journot L."/>
            <person name="Du K."/>
            <person name="Schartl M."/>
            <person name="Retaux S."/>
            <person name="Guiguen Y."/>
        </authorList>
    </citation>
    <scope>NUCLEOTIDE SEQUENCE [LARGE SCALE GENOMIC DNA]</scope>
    <source>
        <strain evidence="8">Pach_M1</strain>
        <tissue evidence="8">Testis</tissue>
    </source>
</reference>
<comment type="subcellular location">
    <subcellularLocation>
        <location evidence="1">Cell junction</location>
    </subcellularLocation>
</comment>
<dbReference type="GO" id="GO:0005737">
    <property type="term" value="C:cytoplasm"/>
    <property type="evidence" value="ECO:0007669"/>
    <property type="project" value="TreeGrafter"/>
</dbReference>